<sequence>MESLEKTLEGRSEHTLLIEGAYVTCLEDLSSLFEVMNGLRYNYDLG</sequence>
<dbReference type="Proteomes" id="UP000003980">
    <property type="component" value="Unassembled WGS sequence"/>
</dbReference>
<gene>
    <name evidence="1" type="ORF">MetMK1DRAFT_00005220</name>
</gene>
<evidence type="ECO:0000313" key="2">
    <source>
        <dbReference type="Proteomes" id="UP000003980"/>
    </source>
</evidence>
<dbReference type="HOGENOM" id="CLU_3178654_0_0_2"/>
<organism evidence="1 2">
    <name type="scientific">Metallosphaera yellowstonensis MK1</name>
    <dbReference type="NCBI Taxonomy" id="671065"/>
    <lineage>
        <taxon>Archaea</taxon>
        <taxon>Thermoproteota</taxon>
        <taxon>Thermoprotei</taxon>
        <taxon>Sulfolobales</taxon>
        <taxon>Sulfolobaceae</taxon>
        <taxon>Metallosphaera</taxon>
    </lineage>
</organism>
<dbReference type="AlphaFoldDB" id="H2C199"/>
<dbReference type="RefSeq" id="WP_009070355.1">
    <property type="nucleotide sequence ID" value="NZ_JH597761.1"/>
</dbReference>
<evidence type="ECO:0000313" key="1">
    <source>
        <dbReference type="EMBL" id="EHP70020.1"/>
    </source>
</evidence>
<reference evidence="1 2" key="1">
    <citation type="submission" date="2012-01" db="EMBL/GenBank/DDBJ databases">
        <title>Improved High-Quality Draft sequence of Metallosphaera yellowstonensis MK1.</title>
        <authorList>
            <consortium name="US DOE Joint Genome Institute"/>
            <person name="Lucas S."/>
            <person name="Han J."/>
            <person name="Cheng J.-F."/>
            <person name="Goodwin L."/>
            <person name="Pitluck S."/>
            <person name="Peters L."/>
            <person name="Teshima H."/>
            <person name="Detter J.C."/>
            <person name="Han C."/>
            <person name="Tapia R."/>
            <person name="Land M."/>
            <person name="Hauser L."/>
            <person name="Kyrpides N."/>
            <person name="Kozubal M."/>
            <person name="Macur R.E."/>
            <person name="Jay Z."/>
            <person name="Inskeep W."/>
            <person name="Woyke T."/>
        </authorList>
    </citation>
    <scope>NUCLEOTIDE SEQUENCE [LARGE SCALE GENOMIC DNA]</scope>
    <source>
        <strain evidence="1 2">MK1</strain>
    </source>
</reference>
<name>H2C199_9CREN</name>
<accession>H2C199</accession>
<protein>
    <submittedName>
        <fullName evidence="1">Uncharacterized protein</fullName>
    </submittedName>
</protein>
<keyword evidence="2" id="KW-1185">Reference proteome</keyword>
<proteinExistence type="predicted"/>
<dbReference type="EMBL" id="JH597761">
    <property type="protein sequence ID" value="EHP70020.1"/>
    <property type="molecule type" value="Genomic_DNA"/>
</dbReference>